<dbReference type="SUPFAM" id="SSF54768">
    <property type="entry name" value="dsRNA-binding domain-like"/>
    <property type="match status" value="1"/>
</dbReference>
<evidence type="ECO:0000256" key="5">
    <source>
        <dbReference type="ARBA" id="ARBA00023128"/>
    </source>
</evidence>
<reference evidence="10" key="1">
    <citation type="submission" date="2015-12" db="EMBL/GenBank/DDBJ databases">
        <title>De novo transcriptome assembly of four potential Pierce s Disease insect vectors from Arizona vineyards.</title>
        <authorList>
            <person name="Tassone E.E."/>
        </authorList>
    </citation>
    <scope>NUCLEOTIDE SEQUENCE</scope>
</reference>
<evidence type="ECO:0000256" key="7">
    <source>
        <dbReference type="ARBA" id="ARBA00024034"/>
    </source>
</evidence>
<feature type="domain" description="RNase III" evidence="9">
    <location>
        <begin position="71"/>
        <end position="201"/>
    </location>
</feature>
<name>A0A1B6DW47_9HEMI</name>
<keyword evidence="3" id="KW-0809">Transit peptide</keyword>
<dbReference type="InterPro" id="IPR036389">
    <property type="entry name" value="RNase_III_sf"/>
</dbReference>
<dbReference type="InterPro" id="IPR044444">
    <property type="entry name" value="Ribosomal_mL44_DSRM_metazoa"/>
</dbReference>
<dbReference type="GO" id="GO:0006396">
    <property type="term" value="P:RNA processing"/>
    <property type="evidence" value="ECO:0007669"/>
    <property type="project" value="InterPro"/>
</dbReference>
<evidence type="ECO:0000256" key="1">
    <source>
        <dbReference type="ARBA" id="ARBA00004173"/>
    </source>
</evidence>
<dbReference type="EMBL" id="GEDC01007439">
    <property type="protein sequence ID" value="JAS29859.1"/>
    <property type="molecule type" value="Transcribed_RNA"/>
</dbReference>
<keyword evidence="2" id="KW-0694">RNA-binding</keyword>
<evidence type="ECO:0000256" key="8">
    <source>
        <dbReference type="ARBA" id="ARBA00035187"/>
    </source>
</evidence>
<organism evidence="10">
    <name type="scientific">Clastoptera arizonana</name>
    <name type="common">Arizona spittle bug</name>
    <dbReference type="NCBI Taxonomy" id="38151"/>
    <lineage>
        <taxon>Eukaryota</taxon>
        <taxon>Metazoa</taxon>
        <taxon>Ecdysozoa</taxon>
        <taxon>Arthropoda</taxon>
        <taxon>Hexapoda</taxon>
        <taxon>Insecta</taxon>
        <taxon>Pterygota</taxon>
        <taxon>Neoptera</taxon>
        <taxon>Paraneoptera</taxon>
        <taxon>Hemiptera</taxon>
        <taxon>Auchenorrhyncha</taxon>
        <taxon>Cercopoidea</taxon>
        <taxon>Clastopteridae</taxon>
        <taxon>Clastoptera</taxon>
    </lineage>
</organism>
<dbReference type="FunFam" id="1.10.1520.10:FF:000039">
    <property type="entry name" value="39S ribosomal protein L44, mitochondrial"/>
    <property type="match status" value="1"/>
</dbReference>
<sequence>MSLRLGSINYMFLSLNLSKKYILNTSKRDIKRWVAPTLKELKRRKDKMGPEKPNHRNTYIEWNYNSEVYAFGKRLSEEFDEDLLRQALTERSYIIKEELKQQNLGIEEPVISLKDNREFVVAGEVLMNNYIVKYLRTVYPRFPEEGICAVRDFLMSEETLSDISFHIGTSEIILCSDFPVEKLTLSNVLKAIVFALQQSSGEERANNFIRDFIITYLSGKDINELWTLSNPFLVLSNIYNRDGKAPIEPRIIAQAGRNTILAAFQIGIYSNKKLIGVGFGESIEIAKEMAARDSLKRLFKTTIGDKPIPYNLELSLNSRKTLVNLSIQEWCEKNIDKLMKV</sequence>
<evidence type="ECO:0000256" key="6">
    <source>
        <dbReference type="ARBA" id="ARBA00023274"/>
    </source>
</evidence>
<dbReference type="GO" id="GO:0005762">
    <property type="term" value="C:mitochondrial large ribosomal subunit"/>
    <property type="evidence" value="ECO:0007669"/>
    <property type="project" value="TreeGrafter"/>
</dbReference>
<dbReference type="AlphaFoldDB" id="A0A1B6DW47"/>
<dbReference type="PROSITE" id="PS50142">
    <property type="entry name" value="RNASE_3_2"/>
    <property type="match status" value="1"/>
</dbReference>
<dbReference type="PANTHER" id="PTHR11207:SF5">
    <property type="entry name" value="LARGE RIBOSOMAL SUBUNIT PROTEIN ML44"/>
    <property type="match status" value="1"/>
</dbReference>
<dbReference type="FunFam" id="3.30.160.20:FF:000037">
    <property type="entry name" value="39S ribosomal protein L44, mitochondrial"/>
    <property type="match status" value="1"/>
</dbReference>
<dbReference type="GO" id="GO:0070125">
    <property type="term" value="P:mitochondrial translational elongation"/>
    <property type="evidence" value="ECO:0007669"/>
    <property type="project" value="TreeGrafter"/>
</dbReference>
<dbReference type="Gene3D" id="1.10.1520.10">
    <property type="entry name" value="Ribonuclease III domain"/>
    <property type="match status" value="1"/>
</dbReference>
<evidence type="ECO:0000256" key="2">
    <source>
        <dbReference type="ARBA" id="ARBA00022884"/>
    </source>
</evidence>
<evidence type="ECO:0000256" key="3">
    <source>
        <dbReference type="ARBA" id="ARBA00022946"/>
    </source>
</evidence>
<dbReference type="CDD" id="cd19874">
    <property type="entry name" value="DSRM_MRPL44"/>
    <property type="match status" value="1"/>
</dbReference>
<dbReference type="GO" id="GO:0070877">
    <property type="term" value="C:microprocessor complex"/>
    <property type="evidence" value="ECO:0007669"/>
    <property type="project" value="TreeGrafter"/>
</dbReference>
<comment type="subcellular location">
    <subcellularLocation>
        <location evidence="1">Mitochondrion</location>
    </subcellularLocation>
</comment>
<protein>
    <recommendedName>
        <fullName evidence="8">Large ribosomal subunit protein mL44</fullName>
    </recommendedName>
</protein>
<dbReference type="PANTHER" id="PTHR11207">
    <property type="entry name" value="RIBONUCLEASE III"/>
    <property type="match status" value="1"/>
</dbReference>
<gene>
    <name evidence="10" type="ORF">g.1363</name>
</gene>
<keyword evidence="6" id="KW-0687">Ribonucleoprotein</keyword>
<dbReference type="GO" id="GO:0004525">
    <property type="term" value="F:ribonuclease III activity"/>
    <property type="evidence" value="ECO:0007669"/>
    <property type="project" value="InterPro"/>
</dbReference>
<proteinExistence type="inferred from homology"/>
<dbReference type="InterPro" id="IPR000999">
    <property type="entry name" value="RNase_III_dom"/>
</dbReference>
<dbReference type="Gene3D" id="3.30.160.20">
    <property type="match status" value="1"/>
</dbReference>
<dbReference type="Pfam" id="PF22892">
    <property type="entry name" value="DSRM_MRPL44"/>
    <property type="match status" value="1"/>
</dbReference>
<keyword evidence="4" id="KW-0689">Ribosomal protein</keyword>
<evidence type="ECO:0000259" key="9">
    <source>
        <dbReference type="PROSITE" id="PS50142"/>
    </source>
</evidence>
<dbReference type="Pfam" id="PF22935">
    <property type="entry name" value="RM44_endonuclase"/>
    <property type="match status" value="1"/>
</dbReference>
<dbReference type="SUPFAM" id="SSF69065">
    <property type="entry name" value="RNase III domain-like"/>
    <property type="match status" value="1"/>
</dbReference>
<evidence type="ECO:0000256" key="4">
    <source>
        <dbReference type="ARBA" id="ARBA00022980"/>
    </source>
</evidence>
<comment type="similarity">
    <text evidence="7">Belongs to the ribonuclease III family. Mitochondrion-specific ribosomal protein mL44 subfamily.</text>
</comment>
<accession>A0A1B6DW47</accession>
<dbReference type="InterPro" id="IPR055189">
    <property type="entry name" value="RM44_endonuclase"/>
</dbReference>
<keyword evidence="5" id="KW-0496">Mitochondrion</keyword>
<dbReference type="GO" id="GO:0003725">
    <property type="term" value="F:double-stranded RNA binding"/>
    <property type="evidence" value="ECO:0007669"/>
    <property type="project" value="InterPro"/>
</dbReference>
<evidence type="ECO:0000313" key="10">
    <source>
        <dbReference type="EMBL" id="JAS29859.1"/>
    </source>
</evidence>